<evidence type="ECO:0000256" key="1">
    <source>
        <dbReference type="ARBA" id="ARBA00004651"/>
    </source>
</evidence>
<evidence type="ECO:0000256" key="8">
    <source>
        <dbReference type="ARBA" id="ARBA00023136"/>
    </source>
</evidence>
<keyword evidence="7 10" id="KW-1133">Transmembrane helix</keyword>
<feature type="transmembrane region" description="Helical" evidence="10">
    <location>
        <begin position="281"/>
        <end position="303"/>
    </location>
</feature>
<dbReference type="GO" id="GO:0015297">
    <property type="term" value="F:antiporter activity"/>
    <property type="evidence" value="ECO:0007669"/>
    <property type="project" value="InterPro"/>
</dbReference>
<accession>A0AAJ1MA56</accession>
<dbReference type="EMBL" id="JAQONE010000021">
    <property type="protein sequence ID" value="MDC2829706.1"/>
    <property type="molecule type" value="Genomic_DNA"/>
</dbReference>
<keyword evidence="6 10" id="KW-0812">Transmembrane</keyword>
<keyword evidence="9" id="KW-0046">Antibiotic resistance</keyword>
<dbReference type="GO" id="GO:0005886">
    <property type="term" value="C:plasma membrane"/>
    <property type="evidence" value="ECO:0007669"/>
    <property type="project" value="UniProtKB-SubCell"/>
</dbReference>
<evidence type="ECO:0000256" key="10">
    <source>
        <dbReference type="SAM" id="Phobius"/>
    </source>
</evidence>
<dbReference type="Proteomes" id="UP001220670">
    <property type="component" value="Unassembled WGS sequence"/>
</dbReference>
<dbReference type="GO" id="GO:0042910">
    <property type="term" value="F:xenobiotic transmembrane transporter activity"/>
    <property type="evidence" value="ECO:0007669"/>
    <property type="project" value="InterPro"/>
</dbReference>
<name>A0AAJ1MA56_LIMMU</name>
<keyword evidence="5" id="KW-1003">Cell membrane</keyword>
<dbReference type="InterPro" id="IPR002528">
    <property type="entry name" value="MATE_fam"/>
</dbReference>
<comment type="caution">
    <text evidence="11">The sequence shown here is derived from an EMBL/GenBank/DDBJ whole genome shotgun (WGS) entry which is preliminary data.</text>
</comment>
<evidence type="ECO:0000256" key="2">
    <source>
        <dbReference type="ARBA" id="ARBA00008417"/>
    </source>
</evidence>
<dbReference type="Pfam" id="PF01554">
    <property type="entry name" value="MatE"/>
    <property type="match status" value="2"/>
</dbReference>
<protein>
    <recommendedName>
        <fullName evidence="3">Multidrug export protein MepA</fullName>
    </recommendedName>
</protein>
<dbReference type="CDD" id="cd13143">
    <property type="entry name" value="MATE_MepA_like"/>
    <property type="match status" value="1"/>
</dbReference>
<dbReference type="NCBIfam" id="TIGR00797">
    <property type="entry name" value="matE"/>
    <property type="match status" value="1"/>
</dbReference>
<feature type="transmembrane region" description="Helical" evidence="10">
    <location>
        <begin position="54"/>
        <end position="73"/>
    </location>
</feature>
<feature type="transmembrane region" description="Helical" evidence="10">
    <location>
        <begin position="315"/>
        <end position="343"/>
    </location>
</feature>
<feature type="transmembrane region" description="Helical" evidence="10">
    <location>
        <begin position="94"/>
        <end position="114"/>
    </location>
</feature>
<keyword evidence="8 10" id="KW-0472">Membrane</keyword>
<feature type="transmembrane region" description="Helical" evidence="10">
    <location>
        <begin position="12"/>
        <end position="34"/>
    </location>
</feature>
<dbReference type="PANTHER" id="PTHR43823">
    <property type="entry name" value="SPORULATION PROTEIN YKVU"/>
    <property type="match status" value="1"/>
</dbReference>
<gene>
    <name evidence="11" type="ORF">PO250_05220</name>
</gene>
<evidence type="ECO:0000256" key="6">
    <source>
        <dbReference type="ARBA" id="ARBA00022692"/>
    </source>
</evidence>
<evidence type="ECO:0000256" key="9">
    <source>
        <dbReference type="ARBA" id="ARBA00023251"/>
    </source>
</evidence>
<dbReference type="InterPro" id="IPR048279">
    <property type="entry name" value="MdtK-like"/>
</dbReference>
<evidence type="ECO:0000256" key="5">
    <source>
        <dbReference type="ARBA" id="ARBA00022475"/>
    </source>
</evidence>
<keyword evidence="4" id="KW-0813">Transport</keyword>
<feature type="transmembrane region" description="Helical" evidence="10">
    <location>
        <begin position="236"/>
        <end position="261"/>
    </location>
</feature>
<evidence type="ECO:0000313" key="11">
    <source>
        <dbReference type="EMBL" id="MDC2829706.1"/>
    </source>
</evidence>
<dbReference type="PIRSF" id="PIRSF006603">
    <property type="entry name" value="DinF"/>
    <property type="match status" value="1"/>
</dbReference>
<evidence type="ECO:0000256" key="4">
    <source>
        <dbReference type="ARBA" id="ARBA00022448"/>
    </source>
</evidence>
<proteinExistence type="inferred from homology"/>
<comment type="subcellular location">
    <subcellularLocation>
        <location evidence="1">Cell membrane</location>
        <topology evidence="1">Multi-pass membrane protein</topology>
    </subcellularLocation>
</comment>
<evidence type="ECO:0000256" key="7">
    <source>
        <dbReference type="ARBA" id="ARBA00022989"/>
    </source>
</evidence>
<feature type="transmembrane region" description="Helical" evidence="10">
    <location>
        <begin position="355"/>
        <end position="373"/>
    </location>
</feature>
<dbReference type="GO" id="GO:0046677">
    <property type="term" value="P:response to antibiotic"/>
    <property type="evidence" value="ECO:0007669"/>
    <property type="project" value="UniProtKB-KW"/>
</dbReference>
<dbReference type="InterPro" id="IPR051327">
    <property type="entry name" value="MATE_MepA_subfamily"/>
</dbReference>
<evidence type="ECO:0000313" key="12">
    <source>
        <dbReference type="Proteomes" id="UP001220670"/>
    </source>
</evidence>
<dbReference type="RefSeq" id="WP_272208867.1">
    <property type="nucleotide sequence ID" value="NZ_JAQOMV010000011.1"/>
</dbReference>
<dbReference type="AlphaFoldDB" id="A0AAJ1MA56"/>
<sequence>MDQLFERSSIKRAYFTLAMPVVLSSAVIIIYNLVDTFFVSQTQNPDLVAGVSQGAPVFSLLVAIGDIFGLGGSSLISRLFGEKRDHEARLASGYCFYVSIIVGVLMTIIMVALQTPILHLLGATTATWQYAREYYLVIAFGAPFIVFGLTPTNILRTEGLAVQSMTASMVGTIFNIILNPIFIFPCGLGAAGSALATVVSNVIGDALMIYYLNTKSQKLTTSIHEVKLSPALQKEIYTIGIPASITNIMVMFSMALTNRYLIGYGSTSVAAMGIATKINTIIFMVMVGFAFGAQPLIGYTYGAKNQKRFNEAVRFDILVVVVFGVVATLLMMLAAPLIIRLFMKDQTVISEGTTMIRWLASSTTLGGCILVFTTMFQSMGKAVPAFWLSVSRQGLIFLVCIIVLHQLFGYWGIVSAQAASDVLTLLLAVLMWQKNRPHFSKENH</sequence>
<dbReference type="InterPro" id="IPR045070">
    <property type="entry name" value="MATE_MepA-like"/>
</dbReference>
<reference evidence="11" key="1">
    <citation type="submission" date="2023-01" db="EMBL/GenBank/DDBJ databases">
        <title>Genome analysis of 13 Lactobacillus isolated from gut of wild boar.</title>
        <authorList>
            <person name="Papp P."/>
            <person name="Libisch B."/>
            <person name="Nagy T."/>
            <person name="Olasz F."/>
        </authorList>
    </citation>
    <scope>NUCLEOTIDE SEQUENCE</scope>
    <source>
        <strain evidence="11">F146</strain>
    </source>
</reference>
<comment type="similarity">
    <text evidence="2">Belongs to the multi antimicrobial extrusion (MATE) (TC 2.A.66.1) family. MepA subfamily.</text>
</comment>
<evidence type="ECO:0000256" key="3">
    <source>
        <dbReference type="ARBA" id="ARBA00022106"/>
    </source>
</evidence>
<organism evidence="11 12">
    <name type="scientific">Limosilactobacillus mucosae</name>
    <name type="common">Lactobacillus mucosae</name>
    <dbReference type="NCBI Taxonomy" id="97478"/>
    <lineage>
        <taxon>Bacteria</taxon>
        <taxon>Bacillati</taxon>
        <taxon>Bacillota</taxon>
        <taxon>Bacilli</taxon>
        <taxon>Lactobacillales</taxon>
        <taxon>Lactobacillaceae</taxon>
        <taxon>Limosilactobacillus</taxon>
    </lineage>
</organism>
<feature type="transmembrane region" description="Helical" evidence="10">
    <location>
        <begin position="134"/>
        <end position="155"/>
    </location>
</feature>
<dbReference type="PANTHER" id="PTHR43823:SF3">
    <property type="entry name" value="MULTIDRUG EXPORT PROTEIN MEPA"/>
    <property type="match status" value="1"/>
</dbReference>